<keyword evidence="2" id="KW-0805">Transcription regulation</keyword>
<evidence type="ECO:0000256" key="1">
    <source>
        <dbReference type="ARBA" id="ARBA00004123"/>
    </source>
</evidence>
<gene>
    <name evidence="7" type="ORF">DKX38_020888</name>
</gene>
<comment type="subcellular location">
    <subcellularLocation>
        <location evidence="1">Nucleus</location>
    </subcellularLocation>
</comment>
<dbReference type="Pfam" id="PF02362">
    <property type="entry name" value="B3"/>
    <property type="match status" value="1"/>
</dbReference>
<evidence type="ECO:0000256" key="2">
    <source>
        <dbReference type="ARBA" id="ARBA00023015"/>
    </source>
</evidence>
<reference evidence="8" key="1">
    <citation type="journal article" date="2019" name="Gigascience">
        <title>De novo genome assembly of the endangered Acer yangbiense, a plant species with extremely small populations endemic to Yunnan Province, China.</title>
        <authorList>
            <person name="Yang J."/>
            <person name="Wariss H.M."/>
            <person name="Tao L."/>
            <person name="Zhang R."/>
            <person name="Yun Q."/>
            <person name="Hollingsworth P."/>
            <person name="Dao Z."/>
            <person name="Luo G."/>
            <person name="Guo H."/>
            <person name="Ma Y."/>
            <person name="Sun W."/>
        </authorList>
    </citation>
    <scope>NUCLEOTIDE SEQUENCE [LARGE SCALE GENOMIC DNA]</scope>
    <source>
        <strain evidence="8">cv. br00</strain>
    </source>
</reference>
<keyword evidence="4" id="KW-0804">Transcription</keyword>
<feature type="domain" description="TF-B3" evidence="6">
    <location>
        <begin position="78"/>
        <end position="169"/>
    </location>
</feature>
<name>A0A5N5K6G3_9ROSI</name>
<comment type="caution">
    <text evidence="7">The sequence shown here is derived from an EMBL/GenBank/DDBJ whole genome shotgun (WGS) entry which is preliminary data.</text>
</comment>
<dbReference type="PANTHER" id="PTHR31391">
    <property type="entry name" value="B3 DOMAIN-CONTAINING PROTEIN OS11G0197600-RELATED"/>
    <property type="match status" value="1"/>
</dbReference>
<organism evidence="7 8">
    <name type="scientific">Salix brachista</name>
    <dbReference type="NCBI Taxonomy" id="2182728"/>
    <lineage>
        <taxon>Eukaryota</taxon>
        <taxon>Viridiplantae</taxon>
        <taxon>Streptophyta</taxon>
        <taxon>Embryophyta</taxon>
        <taxon>Tracheophyta</taxon>
        <taxon>Spermatophyta</taxon>
        <taxon>Magnoliopsida</taxon>
        <taxon>eudicotyledons</taxon>
        <taxon>Gunneridae</taxon>
        <taxon>Pentapetalae</taxon>
        <taxon>rosids</taxon>
        <taxon>fabids</taxon>
        <taxon>Malpighiales</taxon>
        <taxon>Salicaceae</taxon>
        <taxon>Saliceae</taxon>
        <taxon>Salix</taxon>
    </lineage>
</organism>
<dbReference type="SMART" id="SM01019">
    <property type="entry name" value="B3"/>
    <property type="match status" value="1"/>
</dbReference>
<evidence type="ECO:0000256" key="5">
    <source>
        <dbReference type="ARBA" id="ARBA00023242"/>
    </source>
</evidence>
<dbReference type="GO" id="GO:0003677">
    <property type="term" value="F:DNA binding"/>
    <property type="evidence" value="ECO:0007669"/>
    <property type="project" value="UniProtKB-KW"/>
</dbReference>
<evidence type="ECO:0000256" key="3">
    <source>
        <dbReference type="ARBA" id="ARBA00023125"/>
    </source>
</evidence>
<dbReference type="InterPro" id="IPR003340">
    <property type="entry name" value="B3_DNA-bd"/>
</dbReference>
<dbReference type="InterPro" id="IPR044837">
    <property type="entry name" value="REM16-like"/>
</dbReference>
<evidence type="ECO:0000259" key="6">
    <source>
        <dbReference type="PROSITE" id="PS50863"/>
    </source>
</evidence>
<dbReference type="GO" id="GO:0005634">
    <property type="term" value="C:nucleus"/>
    <property type="evidence" value="ECO:0007669"/>
    <property type="project" value="UniProtKB-SubCell"/>
</dbReference>
<dbReference type="AlphaFoldDB" id="A0A5N5K6G3"/>
<evidence type="ECO:0000313" key="7">
    <source>
        <dbReference type="EMBL" id="KAB5527041.1"/>
    </source>
</evidence>
<proteinExistence type="predicted"/>
<evidence type="ECO:0000256" key="4">
    <source>
        <dbReference type="ARBA" id="ARBA00023163"/>
    </source>
</evidence>
<keyword evidence="3" id="KW-0238">DNA-binding</keyword>
<dbReference type="EMBL" id="VDCV01000014">
    <property type="protein sequence ID" value="KAB5527041.1"/>
    <property type="molecule type" value="Genomic_DNA"/>
</dbReference>
<keyword evidence="8" id="KW-1185">Reference proteome</keyword>
<accession>A0A5N5K6G3</accession>
<keyword evidence="5" id="KW-0539">Nucleus</keyword>
<dbReference type="Proteomes" id="UP000326939">
    <property type="component" value="Chromosome 14"/>
</dbReference>
<dbReference type="Gene3D" id="2.40.330.10">
    <property type="entry name" value="DNA-binding pseudobarrel domain"/>
    <property type="match status" value="1"/>
</dbReference>
<evidence type="ECO:0000313" key="8">
    <source>
        <dbReference type="Proteomes" id="UP000326939"/>
    </source>
</evidence>
<protein>
    <recommendedName>
        <fullName evidence="6">TF-B3 domain-containing protein</fullName>
    </recommendedName>
</protein>
<dbReference type="CDD" id="cd10017">
    <property type="entry name" value="B3_DNA"/>
    <property type="match status" value="1"/>
</dbReference>
<dbReference type="SUPFAM" id="SSF101936">
    <property type="entry name" value="DNA-binding pseudobarrel domain"/>
    <property type="match status" value="1"/>
</dbReference>
<dbReference type="InterPro" id="IPR015300">
    <property type="entry name" value="DNA-bd_pseudobarrel_sf"/>
</dbReference>
<dbReference type="PANTHER" id="PTHR31391:SF101">
    <property type="entry name" value="B3 DOMAIN-CONTAINING PROTEIN OS01G0234100"/>
    <property type="match status" value="1"/>
</dbReference>
<sequence>MIANKKFALFRLSNDKEISAQKSLINVTSVVQNISVKSKSHKRKRSAVEDLCDNDDVKFAVMKRAEEIVANLAPQFPSMIKCMLPSFVSGGWLRLSQKFCKDHLPKEDTEIVLEDESGESLETVYHAHKMGLSGGWKKFTMKHKLSEGDVVVFHLVKPTKFKVYIVRANGSEEADGDLSHLQMEACARQMNSTNDTADRKNLSKINTEMEDQDLEHLLLDNSEEDIEKKRMVTCVSKLRPEIDQSEDEIVDLGFEITDGIRVSESGSIDFEEVKSFEDFDIIANGLVINSELSMPLQSKYYELCCSQKSFLHDHILEGLNCKLVAGIIVQIITIADGLRDPKLATVQEKFGAWEKILKSFQGLGMNVDFLLARLEQLMDISSKSKRHKNATFERAIAEEETRTLEARLLEAKKTGNRLDVEIQTLGPSTENLELKFQEMAKAPW</sequence>
<dbReference type="PROSITE" id="PS50863">
    <property type="entry name" value="B3"/>
    <property type="match status" value="1"/>
</dbReference>